<dbReference type="InterPro" id="IPR050129">
    <property type="entry name" value="Zn_alcohol_dh"/>
</dbReference>
<proteinExistence type="inferred from homology"/>
<feature type="domain" description="Alcohol dehydrogenase-like N-terminal" evidence="7">
    <location>
        <begin position="24"/>
        <end position="136"/>
    </location>
</feature>
<sequence>MKAAVYRGMRDVQIQDWPAPAPAPGEVLIRIGAAGICGSDAAEFSLGPQLITQDESGHVDPVVLGHEFAGTIEAIGEGVTGFEIGARVVCGAGISCGECLMCRRGRTNLCSKYHTVGLHRDGGLAGFVAVPASIVYDATASGLPLDTLALAQPMAVAVHAVGRSGLTAGRDAVVVGVGGIGAFITYAAVATGARVLVVDLDPARLELATTLGAFATLTAGEATLSDRLAELGMHAEVFFEVSGSAPGLDSVLAAAQPGAVIVPVGIQKRPPTEPLGKWTLREYTIVGTVALTFATDLPEAVRLLGLRPDWTDFTREVIPLESLVDDGLEPLVAGHSRQIKTLVDPWISAPRPPVHHS</sequence>
<dbReference type="InterPro" id="IPR013154">
    <property type="entry name" value="ADH-like_N"/>
</dbReference>
<keyword evidence="4" id="KW-0560">Oxidoreductase</keyword>
<dbReference type="PANTHER" id="PTHR43401">
    <property type="entry name" value="L-THREONINE 3-DEHYDROGENASE"/>
    <property type="match status" value="1"/>
</dbReference>
<evidence type="ECO:0000256" key="1">
    <source>
        <dbReference type="ARBA" id="ARBA00001947"/>
    </source>
</evidence>
<comment type="caution">
    <text evidence="8">The sequence shown here is derived from an EMBL/GenBank/DDBJ whole genome shotgun (WGS) entry which is preliminary data.</text>
</comment>
<organism evidence="8 9">
    <name type="scientific">Lacisediminihabitans profunda</name>
    <dbReference type="NCBI Taxonomy" id="2594790"/>
    <lineage>
        <taxon>Bacteria</taxon>
        <taxon>Bacillati</taxon>
        <taxon>Actinomycetota</taxon>
        <taxon>Actinomycetes</taxon>
        <taxon>Micrococcales</taxon>
        <taxon>Microbacteriaceae</taxon>
        <taxon>Lacisediminihabitans</taxon>
    </lineage>
</organism>
<evidence type="ECO:0000256" key="3">
    <source>
        <dbReference type="ARBA" id="ARBA00022833"/>
    </source>
</evidence>
<gene>
    <name evidence="8" type="ORF">FVP33_14465</name>
</gene>
<reference evidence="8 9" key="1">
    <citation type="submission" date="2019-08" db="EMBL/GenBank/DDBJ databases">
        <title>Bacterial whole genome sequence for Glaciihabitans sp. CHu50b-6-2.</title>
        <authorList>
            <person name="Jin L."/>
        </authorList>
    </citation>
    <scope>NUCLEOTIDE SEQUENCE [LARGE SCALE GENOMIC DNA]</scope>
    <source>
        <strain evidence="8 9">CHu50b-6-2</strain>
    </source>
</reference>
<evidence type="ECO:0000259" key="7">
    <source>
        <dbReference type="Pfam" id="PF08240"/>
    </source>
</evidence>
<dbReference type="InterPro" id="IPR011032">
    <property type="entry name" value="GroES-like_sf"/>
</dbReference>
<dbReference type="GO" id="GO:0008270">
    <property type="term" value="F:zinc ion binding"/>
    <property type="evidence" value="ECO:0007669"/>
    <property type="project" value="InterPro"/>
</dbReference>
<keyword evidence="9" id="KW-1185">Reference proteome</keyword>
<protein>
    <submittedName>
        <fullName evidence="8">Alcohol dehydrogenase catalytic domain-containing protein</fullName>
    </submittedName>
</protein>
<dbReference type="GO" id="GO:0016491">
    <property type="term" value="F:oxidoreductase activity"/>
    <property type="evidence" value="ECO:0007669"/>
    <property type="project" value="UniProtKB-KW"/>
</dbReference>
<dbReference type="SUPFAM" id="SSF50129">
    <property type="entry name" value="GroES-like"/>
    <property type="match status" value="1"/>
</dbReference>
<keyword evidence="2 5" id="KW-0479">Metal-binding</keyword>
<dbReference type="PANTHER" id="PTHR43401:SF2">
    <property type="entry name" value="L-THREONINE 3-DEHYDROGENASE"/>
    <property type="match status" value="1"/>
</dbReference>
<evidence type="ECO:0000256" key="4">
    <source>
        <dbReference type="ARBA" id="ARBA00023002"/>
    </source>
</evidence>
<dbReference type="InterPro" id="IPR002328">
    <property type="entry name" value="ADH_Zn_CS"/>
</dbReference>
<name>A0A5C8UM23_9MICO</name>
<dbReference type="Pfam" id="PF00107">
    <property type="entry name" value="ADH_zinc_N"/>
    <property type="match status" value="1"/>
</dbReference>
<dbReference type="EMBL" id="VRMG01000009">
    <property type="protein sequence ID" value="TXN29373.1"/>
    <property type="molecule type" value="Genomic_DNA"/>
</dbReference>
<comment type="similarity">
    <text evidence="5">Belongs to the zinc-containing alcohol dehydrogenase family.</text>
</comment>
<dbReference type="PROSITE" id="PS00059">
    <property type="entry name" value="ADH_ZINC"/>
    <property type="match status" value="1"/>
</dbReference>
<dbReference type="Gene3D" id="3.90.180.10">
    <property type="entry name" value="Medium-chain alcohol dehydrogenases, catalytic domain"/>
    <property type="match status" value="1"/>
</dbReference>
<keyword evidence="3 5" id="KW-0862">Zinc</keyword>
<dbReference type="SUPFAM" id="SSF51735">
    <property type="entry name" value="NAD(P)-binding Rossmann-fold domains"/>
    <property type="match status" value="1"/>
</dbReference>
<feature type="domain" description="Alcohol dehydrogenase-like C-terminal" evidence="6">
    <location>
        <begin position="179"/>
        <end position="304"/>
    </location>
</feature>
<evidence type="ECO:0000313" key="9">
    <source>
        <dbReference type="Proteomes" id="UP000321379"/>
    </source>
</evidence>
<dbReference type="Gene3D" id="3.40.50.720">
    <property type="entry name" value="NAD(P)-binding Rossmann-like Domain"/>
    <property type="match status" value="1"/>
</dbReference>
<dbReference type="InterPro" id="IPR036291">
    <property type="entry name" value="NAD(P)-bd_dom_sf"/>
</dbReference>
<evidence type="ECO:0000256" key="2">
    <source>
        <dbReference type="ARBA" id="ARBA00022723"/>
    </source>
</evidence>
<dbReference type="AlphaFoldDB" id="A0A5C8UM23"/>
<evidence type="ECO:0000256" key="5">
    <source>
        <dbReference type="RuleBase" id="RU361277"/>
    </source>
</evidence>
<comment type="cofactor">
    <cofactor evidence="1 5">
        <name>Zn(2+)</name>
        <dbReference type="ChEBI" id="CHEBI:29105"/>
    </cofactor>
</comment>
<accession>A0A5C8UM23</accession>
<evidence type="ECO:0000259" key="6">
    <source>
        <dbReference type="Pfam" id="PF00107"/>
    </source>
</evidence>
<evidence type="ECO:0000313" key="8">
    <source>
        <dbReference type="EMBL" id="TXN29373.1"/>
    </source>
</evidence>
<dbReference type="RefSeq" id="WP_147784390.1">
    <property type="nucleotide sequence ID" value="NZ_VRMG01000009.1"/>
</dbReference>
<dbReference type="InterPro" id="IPR013149">
    <property type="entry name" value="ADH-like_C"/>
</dbReference>
<dbReference type="Proteomes" id="UP000321379">
    <property type="component" value="Unassembled WGS sequence"/>
</dbReference>
<dbReference type="Pfam" id="PF08240">
    <property type="entry name" value="ADH_N"/>
    <property type="match status" value="1"/>
</dbReference>